<reference evidence="3" key="1">
    <citation type="submission" date="2016-02" db="EMBL/GenBank/DDBJ databases">
        <title>Draft genome sequence of Microdochium bolleyi, a fungal endophyte of beachgrass.</title>
        <authorList>
            <consortium name="DOE Joint Genome Institute"/>
            <person name="David A.S."/>
            <person name="May G."/>
            <person name="Haridas S."/>
            <person name="Lim J."/>
            <person name="Wang M."/>
            <person name="Labutti K."/>
            <person name="Lipzen A."/>
            <person name="Barry K."/>
            <person name="Grigoriev I.V."/>
        </authorList>
    </citation>
    <scope>NUCLEOTIDE SEQUENCE [LARGE SCALE GENOMIC DNA]</scope>
    <source>
        <strain evidence="3">J235TASD1</strain>
    </source>
</reference>
<organism evidence="2 3">
    <name type="scientific">Microdochium bolleyi</name>
    <dbReference type="NCBI Taxonomy" id="196109"/>
    <lineage>
        <taxon>Eukaryota</taxon>
        <taxon>Fungi</taxon>
        <taxon>Dikarya</taxon>
        <taxon>Ascomycota</taxon>
        <taxon>Pezizomycotina</taxon>
        <taxon>Sordariomycetes</taxon>
        <taxon>Xylariomycetidae</taxon>
        <taxon>Xylariales</taxon>
        <taxon>Microdochiaceae</taxon>
        <taxon>Microdochium</taxon>
    </lineage>
</organism>
<feature type="compositionally biased region" description="Low complexity" evidence="1">
    <location>
        <begin position="206"/>
        <end position="217"/>
    </location>
</feature>
<evidence type="ECO:0000313" key="3">
    <source>
        <dbReference type="Proteomes" id="UP000070501"/>
    </source>
</evidence>
<dbReference type="EMBL" id="KQ964245">
    <property type="protein sequence ID" value="KXJ97598.1"/>
    <property type="molecule type" value="Genomic_DNA"/>
</dbReference>
<evidence type="ECO:0000256" key="1">
    <source>
        <dbReference type="SAM" id="MobiDB-lite"/>
    </source>
</evidence>
<accession>A0A136JKB2</accession>
<sequence>MSAWAATFVLDNSSSNFHIRPLHPHQAATVSTRGDTMKSTTTLILTLLAASQAAAQTATTRPSASATAATGCAATAASIQSSIPLPNDVLIDHFISIFGAPSATLSSCDITAPPAGPVATAYSSFSSSLRSWSSKEYDAAVSFASAGPCKDSGDPAASVIQFITAVDLYLGKGCSSAATTASGKTSSPAPTGSQSSASGGAGAGGSPTPAGGASSTTQPAAGAHITQAPLVALAAGVIAAAAML</sequence>
<dbReference type="InParanoid" id="A0A136JKB2"/>
<dbReference type="AlphaFoldDB" id="A0A136JKB2"/>
<evidence type="ECO:0000313" key="2">
    <source>
        <dbReference type="EMBL" id="KXJ97598.1"/>
    </source>
</evidence>
<protein>
    <submittedName>
        <fullName evidence="2">Uncharacterized protein</fullName>
    </submittedName>
</protein>
<dbReference type="OrthoDB" id="10630429at2759"/>
<keyword evidence="3" id="KW-1185">Reference proteome</keyword>
<name>A0A136JKB2_9PEZI</name>
<feature type="compositionally biased region" description="Low complexity" evidence="1">
    <location>
        <begin position="180"/>
        <end position="198"/>
    </location>
</feature>
<dbReference type="Proteomes" id="UP000070501">
    <property type="component" value="Unassembled WGS sequence"/>
</dbReference>
<feature type="region of interest" description="Disordered" evidence="1">
    <location>
        <begin position="180"/>
        <end position="220"/>
    </location>
</feature>
<proteinExistence type="predicted"/>
<gene>
    <name evidence="2" type="ORF">Micbo1qcDRAFT_156530</name>
</gene>